<reference evidence="1" key="1">
    <citation type="submission" date="2021-06" db="EMBL/GenBank/DDBJ databases">
        <title>Parelaphostrongylus tenuis whole genome reference sequence.</title>
        <authorList>
            <person name="Garwood T.J."/>
            <person name="Larsen P.A."/>
            <person name="Fountain-Jones N.M."/>
            <person name="Garbe J.R."/>
            <person name="Macchietto M.G."/>
            <person name="Kania S.A."/>
            <person name="Gerhold R.W."/>
            <person name="Richards J.E."/>
            <person name="Wolf T.M."/>
        </authorList>
    </citation>
    <scope>NUCLEOTIDE SEQUENCE</scope>
    <source>
        <strain evidence="1">MNPRO001-30</strain>
        <tissue evidence="1">Meninges</tissue>
    </source>
</reference>
<keyword evidence="2" id="KW-1185">Reference proteome</keyword>
<dbReference type="AlphaFoldDB" id="A0AAD5M8I3"/>
<gene>
    <name evidence="1" type="ORF">KIN20_007753</name>
</gene>
<dbReference type="Proteomes" id="UP001196413">
    <property type="component" value="Unassembled WGS sequence"/>
</dbReference>
<name>A0AAD5M8I3_PARTN</name>
<organism evidence="1 2">
    <name type="scientific">Parelaphostrongylus tenuis</name>
    <name type="common">Meningeal worm</name>
    <dbReference type="NCBI Taxonomy" id="148309"/>
    <lineage>
        <taxon>Eukaryota</taxon>
        <taxon>Metazoa</taxon>
        <taxon>Ecdysozoa</taxon>
        <taxon>Nematoda</taxon>
        <taxon>Chromadorea</taxon>
        <taxon>Rhabditida</taxon>
        <taxon>Rhabditina</taxon>
        <taxon>Rhabditomorpha</taxon>
        <taxon>Strongyloidea</taxon>
        <taxon>Metastrongylidae</taxon>
        <taxon>Parelaphostrongylus</taxon>
    </lineage>
</organism>
<protein>
    <submittedName>
        <fullName evidence="1">Uncharacterized protein</fullName>
    </submittedName>
</protein>
<dbReference type="EMBL" id="JAHQIW010001180">
    <property type="protein sequence ID" value="KAJ1351648.1"/>
    <property type="molecule type" value="Genomic_DNA"/>
</dbReference>
<evidence type="ECO:0000313" key="2">
    <source>
        <dbReference type="Proteomes" id="UP001196413"/>
    </source>
</evidence>
<proteinExistence type="predicted"/>
<comment type="caution">
    <text evidence="1">The sequence shown here is derived from an EMBL/GenBank/DDBJ whole genome shotgun (WGS) entry which is preliminary data.</text>
</comment>
<accession>A0AAD5M8I3</accession>
<feature type="non-terminal residue" evidence="1">
    <location>
        <position position="1"/>
    </location>
</feature>
<evidence type="ECO:0000313" key="1">
    <source>
        <dbReference type="EMBL" id="KAJ1351648.1"/>
    </source>
</evidence>
<sequence length="105" mass="12640">LWSHRLASIRGYQRQTILFFIDRSQDKTLKNISFKRFIEEKFAVKPDSHADFHRWSCENHAKFWESLLTFTGNRSKPTNLRLSSLVQRCHTQLYRKLSIVEKTRL</sequence>